<accession>A0A7S3JSC2</accession>
<sequence>MPWEEECVLYTAFCAVQDITPAMGPTTFIPRSHTKNVHDTFFHNGQQTKNEFLRHAHAQGAYLGAGDIVVFDSRGLHAGGANLFDGGSTRVLFYFSFTCPAALKNSPLRSGHQGDMASMRPSYAAKPITLNQITASCLSPYKEHIYDPFRGQGDGLGPDGAIISAKRQKRWRERNAPPGSL</sequence>
<dbReference type="Pfam" id="PF05721">
    <property type="entry name" value="PhyH"/>
    <property type="match status" value="1"/>
</dbReference>
<evidence type="ECO:0000313" key="1">
    <source>
        <dbReference type="EMBL" id="CAE0363395.1"/>
    </source>
</evidence>
<name>A0A7S3JSC2_9STRA</name>
<dbReference type="PANTHER" id="PTHR37563:SF2">
    <property type="entry name" value="PHYTANOYL-COA DIOXYGENASE FAMILY PROTEIN (AFU_ORTHOLOGUE AFUA_2G03330)"/>
    <property type="match status" value="1"/>
</dbReference>
<dbReference type="InterPro" id="IPR008775">
    <property type="entry name" value="Phytyl_CoA_dOase-like"/>
</dbReference>
<organism evidence="1">
    <name type="scientific">Aureoumbra lagunensis</name>
    <dbReference type="NCBI Taxonomy" id="44058"/>
    <lineage>
        <taxon>Eukaryota</taxon>
        <taxon>Sar</taxon>
        <taxon>Stramenopiles</taxon>
        <taxon>Ochrophyta</taxon>
        <taxon>Pelagophyceae</taxon>
        <taxon>Pelagomonadales</taxon>
        <taxon>Aureoumbra</taxon>
    </lineage>
</organism>
<reference evidence="1" key="1">
    <citation type="submission" date="2021-01" db="EMBL/GenBank/DDBJ databases">
        <authorList>
            <person name="Corre E."/>
            <person name="Pelletier E."/>
            <person name="Niang G."/>
            <person name="Scheremetjew M."/>
            <person name="Finn R."/>
            <person name="Kale V."/>
            <person name="Holt S."/>
            <person name="Cochrane G."/>
            <person name="Meng A."/>
            <person name="Brown T."/>
            <person name="Cohen L."/>
        </authorList>
    </citation>
    <scope>NUCLEOTIDE SEQUENCE</scope>
    <source>
        <strain evidence="1">CCMP1510</strain>
    </source>
</reference>
<dbReference type="SUPFAM" id="SSF51197">
    <property type="entry name" value="Clavaminate synthase-like"/>
    <property type="match status" value="1"/>
</dbReference>
<protein>
    <recommendedName>
        <fullName evidence="2">Phytanoyl-CoA dioxygenase</fullName>
    </recommendedName>
</protein>
<proteinExistence type="predicted"/>
<gene>
    <name evidence="1" type="ORF">ALAG00032_LOCUS4136</name>
</gene>
<dbReference type="InterPro" id="IPR051961">
    <property type="entry name" value="Fungal_Metabolite_Diox"/>
</dbReference>
<evidence type="ECO:0008006" key="2">
    <source>
        <dbReference type="Google" id="ProtNLM"/>
    </source>
</evidence>
<dbReference type="AlphaFoldDB" id="A0A7S3JSC2"/>
<dbReference type="PANTHER" id="PTHR37563">
    <property type="entry name" value="PHYTANOYL-COA DIOXYGENASE FAMILY PROTEIN (AFU_ORTHOLOGUE AFUA_2G03330)"/>
    <property type="match status" value="1"/>
</dbReference>
<dbReference type="EMBL" id="HBIJ01005884">
    <property type="protein sequence ID" value="CAE0363395.1"/>
    <property type="molecule type" value="Transcribed_RNA"/>
</dbReference>
<dbReference type="Gene3D" id="2.60.120.620">
    <property type="entry name" value="q2cbj1_9rhob like domain"/>
    <property type="match status" value="1"/>
</dbReference>